<name>K3YX70_SETIT</name>
<dbReference type="InParanoid" id="K3YX70"/>
<evidence type="ECO:0000313" key="2">
    <source>
        <dbReference type="EnsemblPlants" id="KQL29410"/>
    </source>
</evidence>
<dbReference type="HOGENOM" id="CLU_2502190_0_0_1"/>
<accession>K3YX70</accession>
<keyword evidence="3" id="KW-1185">Reference proteome</keyword>
<reference evidence="3" key="1">
    <citation type="journal article" date="2012" name="Nat. Biotechnol.">
        <title>Reference genome sequence of the model plant Setaria.</title>
        <authorList>
            <person name="Bennetzen J.L."/>
            <person name="Schmutz J."/>
            <person name="Wang H."/>
            <person name="Percifield R."/>
            <person name="Hawkins J."/>
            <person name="Pontaroli A.C."/>
            <person name="Estep M."/>
            <person name="Feng L."/>
            <person name="Vaughn J.N."/>
            <person name="Grimwood J."/>
            <person name="Jenkins J."/>
            <person name="Barry K."/>
            <person name="Lindquist E."/>
            <person name="Hellsten U."/>
            <person name="Deshpande S."/>
            <person name="Wang X."/>
            <person name="Wu X."/>
            <person name="Mitros T."/>
            <person name="Triplett J."/>
            <person name="Yang X."/>
            <person name="Ye C.Y."/>
            <person name="Mauro-Herrera M."/>
            <person name="Wang L."/>
            <person name="Li P."/>
            <person name="Sharma M."/>
            <person name="Sharma R."/>
            <person name="Ronald P.C."/>
            <person name="Panaud O."/>
            <person name="Kellogg E.A."/>
            <person name="Brutnell T.P."/>
            <person name="Doust A.N."/>
            <person name="Tuskan G.A."/>
            <person name="Rokhsar D."/>
            <person name="Devos K.M."/>
        </authorList>
    </citation>
    <scope>NUCLEOTIDE SEQUENCE [LARGE SCALE GENOMIC DNA]</scope>
    <source>
        <strain evidence="3">cv. Yugu1</strain>
    </source>
</reference>
<protein>
    <submittedName>
        <fullName evidence="2">Uncharacterized protein</fullName>
    </submittedName>
</protein>
<dbReference type="AlphaFoldDB" id="K3YX70"/>
<feature type="compositionally biased region" description="Basic residues" evidence="1">
    <location>
        <begin position="9"/>
        <end position="19"/>
    </location>
</feature>
<reference evidence="2" key="2">
    <citation type="submission" date="2018-08" db="UniProtKB">
        <authorList>
            <consortium name="EnsemblPlants"/>
        </authorList>
    </citation>
    <scope>IDENTIFICATION</scope>
    <source>
        <strain evidence="2">Yugu1</strain>
    </source>
</reference>
<evidence type="ECO:0000256" key="1">
    <source>
        <dbReference type="SAM" id="MobiDB-lite"/>
    </source>
</evidence>
<dbReference type="Proteomes" id="UP000004995">
    <property type="component" value="Unassembled WGS sequence"/>
</dbReference>
<dbReference type="Gramene" id="KQL29410">
    <property type="protein sequence ID" value="KQL29410"/>
    <property type="gene ID" value="SETIT_018866mg"/>
</dbReference>
<feature type="region of interest" description="Disordered" evidence="1">
    <location>
        <begin position="1"/>
        <end position="86"/>
    </location>
</feature>
<proteinExistence type="predicted"/>
<evidence type="ECO:0000313" key="3">
    <source>
        <dbReference type="Proteomes" id="UP000004995"/>
    </source>
</evidence>
<feature type="compositionally biased region" description="Gly residues" evidence="1">
    <location>
        <begin position="35"/>
        <end position="46"/>
    </location>
</feature>
<dbReference type="EnsemblPlants" id="KQL29410">
    <property type="protein sequence ID" value="KQL29410"/>
    <property type="gene ID" value="SETIT_018866mg"/>
</dbReference>
<organism evidence="2 3">
    <name type="scientific">Setaria italica</name>
    <name type="common">Foxtail millet</name>
    <name type="synonym">Panicum italicum</name>
    <dbReference type="NCBI Taxonomy" id="4555"/>
    <lineage>
        <taxon>Eukaryota</taxon>
        <taxon>Viridiplantae</taxon>
        <taxon>Streptophyta</taxon>
        <taxon>Embryophyta</taxon>
        <taxon>Tracheophyta</taxon>
        <taxon>Spermatophyta</taxon>
        <taxon>Magnoliopsida</taxon>
        <taxon>Liliopsida</taxon>
        <taxon>Poales</taxon>
        <taxon>Poaceae</taxon>
        <taxon>PACMAD clade</taxon>
        <taxon>Panicoideae</taxon>
        <taxon>Panicodae</taxon>
        <taxon>Paniceae</taxon>
        <taxon>Cenchrinae</taxon>
        <taxon>Setaria</taxon>
    </lineage>
</organism>
<sequence length="86" mass="8911">MVKNTTTRRALRGSRRHQAGMHEAMDGHRATGSAAGCGSGDFGTVGGASPRSKPRSREGHSRRSTAPWSTPPPVASRGPSSLTLGT</sequence>
<dbReference type="EMBL" id="AGNK02000233">
    <property type="status" value="NOT_ANNOTATED_CDS"/>
    <property type="molecule type" value="Genomic_DNA"/>
</dbReference>